<feature type="signal peptide" evidence="1">
    <location>
        <begin position="1"/>
        <end position="25"/>
    </location>
</feature>
<reference evidence="2 3" key="1">
    <citation type="submission" date="2018-01" db="EMBL/GenBank/DDBJ databases">
        <title>Genome sequence of a Cantenovulum-like bacteria.</title>
        <authorList>
            <person name="Tan W.R."/>
            <person name="Lau N.-S."/>
            <person name="Go F."/>
            <person name="Amirul A.-A.A."/>
        </authorList>
    </citation>
    <scope>NUCLEOTIDE SEQUENCE [LARGE SCALE GENOMIC DNA]</scope>
    <source>
        <strain evidence="2 3">CCB-QB4</strain>
    </source>
</reference>
<dbReference type="AlphaFoldDB" id="A0A2S0VRE9"/>
<evidence type="ECO:0008006" key="4">
    <source>
        <dbReference type="Google" id="ProtNLM"/>
    </source>
</evidence>
<evidence type="ECO:0000313" key="2">
    <source>
        <dbReference type="EMBL" id="AWB66797.1"/>
    </source>
</evidence>
<name>A0A2S0VRE9_9ALTE</name>
<dbReference type="KEGG" id="cate:C2869_10315"/>
<proteinExistence type="predicted"/>
<dbReference type="RefSeq" id="WP_108602853.1">
    <property type="nucleotide sequence ID" value="NZ_CP026604.1"/>
</dbReference>
<keyword evidence="1" id="KW-0732">Signal</keyword>
<dbReference type="EMBL" id="CP026604">
    <property type="protein sequence ID" value="AWB66797.1"/>
    <property type="molecule type" value="Genomic_DNA"/>
</dbReference>
<gene>
    <name evidence="2" type="ORF">C2869_10315</name>
</gene>
<dbReference type="PROSITE" id="PS51257">
    <property type="entry name" value="PROKAR_LIPOPROTEIN"/>
    <property type="match status" value="1"/>
</dbReference>
<protein>
    <recommendedName>
        <fullName evidence="4">DUF4397 domain-containing protein</fullName>
    </recommendedName>
</protein>
<evidence type="ECO:0000313" key="3">
    <source>
        <dbReference type="Proteomes" id="UP000244441"/>
    </source>
</evidence>
<keyword evidence="3" id="KW-1185">Reference proteome</keyword>
<evidence type="ECO:0000256" key="1">
    <source>
        <dbReference type="SAM" id="SignalP"/>
    </source>
</evidence>
<accession>A0A2S0VRE9</accession>
<sequence length="462" mass="51667">MLKNFANSSCLTLLPTLVISALLSACSSSDEDANETGFVQFYNAATNSPNIYWQMNAVEEDDEDIILASSSYGDASSRYTYASGEFSADLLWLEDANSYATLNELNDTITADQTNLVVVAGNIDDPTFLSFNYQEDTPEEQIEFRFLPLTGQTLDLYISPSEKSFADADLIGTFVANNLSDSFNLDFDEYKFYITQAGANTVLFESSTTTFSIAKSYVFTVLPSNSPGQSPFLLQRIDSTSSTLTYRDINAAGEYKIFNGLADQQAVDLYIDNIDETPEISAIASNSFSTATELEVGDYSLNFKLANSDEFAVQNYLLTLNPNEDNTTFLYSVADTYWAITLDNNNQVSFYEHDIKFINLVEVINEDDIDEEDQIDEEFDVFYVKAGETIESTPYYLSNVDLAEMQRVILPNGDYNIFVTRGDADSRELLIKQAYTLDKNSGNQYLVLQQVNGEFQLTIDNQ</sequence>
<dbReference type="OrthoDB" id="5758965at2"/>
<feature type="chain" id="PRO_5015746787" description="DUF4397 domain-containing protein" evidence="1">
    <location>
        <begin position="26"/>
        <end position="462"/>
    </location>
</feature>
<organism evidence="2 3">
    <name type="scientific">Saccharobesus litoralis</name>
    <dbReference type="NCBI Taxonomy" id="2172099"/>
    <lineage>
        <taxon>Bacteria</taxon>
        <taxon>Pseudomonadati</taxon>
        <taxon>Pseudomonadota</taxon>
        <taxon>Gammaproteobacteria</taxon>
        <taxon>Alteromonadales</taxon>
        <taxon>Alteromonadaceae</taxon>
        <taxon>Saccharobesus</taxon>
    </lineage>
</organism>
<dbReference type="Proteomes" id="UP000244441">
    <property type="component" value="Chromosome"/>
</dbReference>